<keyword evidence="3" id="KW-0285">Flavoprotein</keyword>
<dbReference type="InterPro" id="IPR013786">
    <property type="entry name" value="AcylCoA_DH/ox_N"/>
</dbReference>
<evidence type="ECO:0000256" key="1">
    <source>
        <dbReference type="ARBA" id="ARBA00001974"/>
    </source>
</evidence>
<keyword evidence="4" id="KW-0274">FAD</keyword>
<evidence type="ECO:0000256" key="3">
    <source>
        <dbReference type="ARBA" id="ARBA00022630"/>
    </source>
</evidence>
<dbReference type="GO" id="GO:0003995">
    <property type="term" value="F:acyl-CoA dehydrogenase activity"/>
    <property type="evidence" value="ECO:0007669"/>
    <property type="project" value="TreeGrafter"/>
</dbReference>
<comment type="similarity">
    <text evidence="2">Belongs to the acyl-CoA dehydrogenase family.</text>
</comment>
<dbReference type="SUPFAM" id="SSF47203">
    <property type="entry name" value="Acyl-CoA dehydrogenase C-terminal domain-like"/>
    <property type="match status" value="1"/>
</dbReference>
<dbReference type="Gene3D" id="2.40.110.10">
    <property type="entry name" value="Butyryl-CoA Dehydrogenase, subunit A, domain 2"/>
    <property type="match status" value="1"/>
</dbReference>
<dbReference type="InterPro" id="IPR037069">
    <property type="entry name" value="AcylCoA_DH/ox_N_sf"/>
</dbReference>
<dbReference type="eggNOG" id="COG1960">
    <property type="taxonomic scope" value="Bacteria"/>
</dbReference>
<dbReference type="AlphaFoldDB" id="D0L3N9"/>
<dbReference type="SUPFAM" id="SSF56645">
    <property type="entry name" value="Acyl-CoA dehydrogenase NM domain-like"/>
    <property type="match status" value="1"/>
</dbReference>
<comment type="cofactor">
    <cofactor evidence="1">
        <name>FAD</name>
        <dbReference type="ChEBI" id="CHEBI:57692"/>
    </cofactor>
</comment>
<sequence length="373" mass="39062">MLTADTTTGQAVSAEEREALAEAIRELIKRRGDSASVRSAMRGTPRMDRDLWRTLCTEIGVAALPIPEEYGGAGATFAETAAVLEELGSALSPVPVFGSAVLATATILLADDADTSQRLLPHLASGERIAAVCWADATGWERIGVRADAGLLTGTAHYVVDGEAADTLLVFASSGEQVTLHAVDTTADGVSVTPLPTMDPTRPLGAVHFDEAPSATIAAPGDLPHRLRTIAWALLSAEQVGGAQAALDRTVEYTKARKQFGRTIGSFQALKHRIADMYVQVETARSISRAAVDAVVTGDPAADELAVAAHVYCSEAFKSVTGEAIQLHGGIGITWEHDIQLYFKRAHGSAQLLGAPHQAVARAVAALRSTANG</sequence>
<dbReference type="HOGENOM" id="CLU_018204_5_1_11"/>
<dbReference type="RefSeq" id="WP_012832818.1">
    <property type="nucleotide sequence ID" value="NC_013441.1"/>
</dbReference>
<evidence type="ECO:0000259" key="6">
    <source>
        <dbReference type="Pfam" id="PF00441"/>
    </source>
</evidence>
<dbReference type="CDD" id="cd00567">
    <property type="entry name" value="ACAD"/>
    <property type="match status" value="1"/>
</dbReference>
<dbReference type="InterPro" id="IPR009100">
    <property type="entry name" value="AcylCoA_DH/oxidase_NM_dom_sf"/>
</dbReference>
<evidence type="ECO:0000313" key="9">
    <source>
        <dbReference type="Proteomes" id="UP000001219"/>
    </source>
</evidence>
<evidence type="ECO:0000256" key="4">
    <source>
        <dbReference type="ARBA" id="ARBA00022827"/>
    </source>
</evidence>
<reference evidence="9" key="1">
    <citation type="submission" date="2009-10" db="EMBL/GenBank/DDBJ databases">
        <title>The complete chromosome of Gordonia bronchialis DSM 43247.</title>
        <authorList>
            <consortium name="US DOE Joint Genome Institute (JGI-PGF)"/>
            <person name="Lucas S."/>
            <person name="Copeland A."/>
            <person name="Lapidus A."/>
            <person name="Glavina del Rio T."/>
            <person name="Dalin E."/>
            <person name="Tice H."/>
            <person name="Bruce D."/>
            <person name="Goodwin L."/>
            <person name="Pitluck S."/>
            <person name="Kyrpides N."/>
            <person name="Mavromatis K."/>
            <person name="Ivanova N."/>
            <person name="Ovchinnikova G."/>
            <person name="Saunders E."/>
            <person name="Brettin T."/>
            <person name="Detter J.C."/>
            <person name="Han C."/>
            <person name="Larimer F."/>
            <person name="Land M."/>
            <person name="Hauser L."/>
            <person name="Markowitz V."/>
            <person name="Cheng J.-F."/>
            <person name="Hugenholtz P."/>
            <person name="Woyke T."/>
            <person name="Wu D."/>
            <person name="Jando M."/>
            <person name="Schneider S."/>
            <person name="Goeker M."/>
            <person name="Klenk H.-P."/>
            <person name="Eisen J.A."/>
        </authorList>
    </citation>
    <scope>NUCLEOTIDE SEQUENCE [LARGE SCALE GENOMIC DNA]</scope>
    <source>
        <strain evidence="9">ATCC 25592 / DSM 43247 / BCRC 13721 / JCM 3198 / KCTC 3076 / NBRC 16047 / NCTC 10667</strain>
    </source>
</reference>
<dbReference type="InterPro" id="IPR009075">
    <property type="entry name" value="AcylCo_DH/oxidase_C"/>
</dbReference>
<dbReference type="InterPro" id="IPR046373">
    <property type="entry name" value="Acyl-CoA_Oxase/DH_mid-dom_sf"/>
</dbReference>
<dbReference type="InterPro" id="IPR036250">
    <property type="entry name" value="AcylCo_DH-like_C"/>
</dbReference>
<evidence type="ECO:0000256" key="2">
    <source>
        <dbReference type="ARBA" id="ARBA00009347"/>
    </source>
</evidence>
<dbReference type="Gene3D" id="1.10.540.10">
    <property type="entry name" value="Acyl-CoA dehydrogenase/oxidase, N-terminal domain"/>
    <property type="match status" value="1"/>
</dbReference>
<evidence type="ECO:0000256" key="5">
    <source>
        <dbReference type="ARBA" id="ARBA00023002"/>
    </source>
</evidence>
<evidence type="ECO:0000313" key="8">
    <source>
        <dbReference type="EMBL" id="ACY20238.1"/>
    </source>
</evidence>
<feature type="domain" description="Acyl-CoA dehydrogenase/oxidase N-terminal" evidence="7">
    <location>
        <begin position="15"/>
        <end position="127"/>
    </location>
</feature>
<dbReference type="KEGG" id="gbr:Gbro_0926"/>
<gene>
    <name evidence="8" type="ordered locus">Gbro_0926</name>
</gene>
<accession>D0L3N9</accession>
<evidence type="ECO:0000259" key="7">
    <source>
        <dbReference type="Pfam" id="PF02771"/>
    </source>
</evidence>
<keyword evidence="9" id="KW-1185">Reference proteome</keyword>
<dbReference type="Proteomes" id="UP000001219">
    <property type="component" value="Chromosome"/>
</dbReference>
<organism evidence="8 9">
    <name type="scientific">Gordonia bronchialis (strain ATCC 25592 / DSM 43247 / BCRC 13721 / JCM 3198 / KCTC 3076 / NBRC 16047 / NCTC 10667)</name>
    <name type="common">Rhodococcus bronchialis</name>
    <dbReference type="NCBI Taxonomy" id="526226"/>
    <lineage>
        <taxon>Bacteria</taxon>
        <taxon>Bacillati</taxon>
        <taxon>Actinomycetota</taxon>
        <taxon>Actinomycetes</taxon>
        <taxon>Mycobacteriales</taxon>
        <taxon>Gordoniaceae</taxon>
        <taxon>Gordonia</taxon>
    </lineage>
</organism>
<dbReference type="PANTHER" id="PTHR43884:SF20">
    <property type="entry name" value="ACYL-COA DEHYDROGENASE FADE28"/>
    <property type="match status" value="1"/>
</dbReference>
<dbReference type="Pfam" id="PF02771">
    <property type="entry name" value="Acyl-CoA_dh_N"/>
    <property type="match status" value="1"/>
</dbReference>
<dbReference type="STRING" id="526226.Gbro_0926"/>
<dbReference type="GO" id="GO:0050660">
    <property type="term" value="F:flavin adenine dinucleotide binding"/>
    <property type="evidence" value="ECO:0007669"/>
    <property type="project" value="InterPro"/>
</dbReference>
<dbReference type="Gene3D" id="1.20.140.10">
    <property type="entry name" value="Butyryl-CoA Dehydrogenase, subunit A, domain 3"/>
    <property type="match status" value="1"/>
</dbReference>
<keyword evidence="5" id="KW-0560">Oxidoreductase</keyword>
<reference evidence="8 9" key="2">
    <citation type="journal article" date="2010" name="Stand. Genomic Sci.">
        <title>Complete genome sequence of Gordonia bronchialis type strain (3410).</title>
        <authorList>
            <person name="Ivanova N."/>
            <person name="Sikorski J."/>
            <person name="Jando M."/>
            <person name="Lapidus A."/>
            <person name="Nolan M."/>
            <person name="Lucas S."/>
            <person name="Del Rio T.G."/>
            <person name="Tice H."/>
            <person name="Copeland A."/>
            <person name="Cheng J.F."/>
            <person name="Chen F."/>
            <person name="Bruce D."/>
            <person name="Goodwin L."/>
            <person name="Pitluck S."/>
            <person name="Mavromatis K."/>
            <person name="Ovchinnikova G."/>
            <person name="Pati A."/>
            <person name="Chen A."/>
            <person name="Palaniappan K."/>
            <person name="Land M."/>
            <person name="Hauser L."/>
            <person name="Chang Y.J."/>
            <person name="Jeffries C.D."/>
            <person name="Chain P."/>
            <person name="Saunders E."/>
            <person name="Han C."/>
            <person name="Detter J.C."/>
            <person name="Brettin T."/>
            <person name="Rohde M."/>
            <person name="Goker M."/>
            <person name="Bristow J."/>
            <person name="Eisen J.A."/>
            <person name="Markowitz V."/>
            <person name="Hugenholtz P."/>
            <person name="Klenk H.P."/>
            <person name="Kyrpides N.C."/>
        </authorList>
    </citation>
    <scope>NUCLEOTIDE SEQUENCE [LARGE SCALE GENOMIC DNA]</scope>
    <source>
        <strain evidence="9">ATCC 25592 / DSM 43247 / BCRC 13721 / JCM 3198 / KCTC 3076 / NBRC 16047 / NCTC 10667</strain>
    </source>
</reference>
<dbReference type="PANTHER" id="PTHR43884">
    <property type="entry name" value="ACYL-COA DEHYDROGENASE"/>
    <property type="match status" value="1"/>
</dbReference>
<feature type="domain" description="Acyl-CoA dehydrogenase/oxidase C-terminal" evidence="6">
    <location>
        <begin position="235"/>
        <end position="349"/>
    </location>
</feature>
<name>D0L3N9_GORB4</name>
<protein>
    <submittedName>
        <fullName evidence="8">Acyl-CoA dehydrogenase domain protein</fullName>
    </submittedName>
</protein>
<dbReference type="Pfam" id="PF00441">
    <property type="entry name" value="Acyl-CoA_dh_1"/>
    <property type="match status" value="1"/>
</dbReference>
<proteinExistence type="inferred from homology"/>
<dbReference type="EMBL" id="CP001802">
    <property type="protein sequence ID" value="ACY20238.1"/>
    <property type="molecule type" value="Genomic_DNA"/>
</dbReference>